<dbReference type="Proteomes" id="UP001500730">
    <property type="component" value="Unassembled WGS sequence"/>
</dbReference>
<keyword evidence="1" id="KW-0472">Membrane</keyword>
<keyword evidence="1" id="KW-0812">Transmembrane</keyword>
<evidence type="ECO:0000256" key="1">
    <source>
        <dbReference type="SAM" id="Phobius"/>
    </source>
</evidence>
<evidence type="ECO:0000313" key="2">
    <source>
        <dbReference type="EMBL" id="GAA2494249.1"/>
    </source>
</evidence>
<name>A0ABN3M1I3_9MICO</name>
<dbReference type="RefSeq" id="WP_344256343.1">
    <property type="nucleotide sequence ID" value="NZ_BAAARE010000017.1"/>
</dbReference>
<keyword evidence="1" id="KW-1133">Transmembrane helix</keyword>
<dbReference type="EMBL" id="BAAARE010000017">
    <property type="protein sequence ID" value="GAA2494249.1"/>
    <property type="molecule type" value="Genomic_DNA"/>
</dbReference>
<accession>A0ABN3M1I3</accession>
<keyword evidence="3" id="KW-1185">Reference proteome</keyword>
<proteinExistence type="predicted"/>
<protein>
    <submittedName>
        <fullName evidence="2">Uncharacterized protein</fullName>
    </submittedName>
</protein>
<organism evidence="2 3">
    <name type="scientific">Terrabacter carboxydivorans</name>
    <dbReference type="NCBI Taxonomy" id="619730"/>
    <lineage>
        <taxon>Bacteria</taxon>
        <taxon>Bacillati</taxon>
        <taxon>Actinomycetota</taxon>
        <taxon>Actinomycetes</taxon>
        <taxon>Micrococcales</taxon>
        <taxon>Intrasporangiaceae</taxon>
        <taxon>Terrabacter</taxon>
    </lineage>
</organism>
<sequence>MTAGPTGHPDRIEQVEAVDQVEQVEPVDQVEHLGSGLMDGTSRKGRDTRLGLVIAGIAGAALLVGGLIALVITMAG</sequence>
<comment type="caution">
    <text evidence="2">The sequence shown here is derived from an EMBL/GenBank/DDBJ whole genome shotgun (WGS) entry which is preliminary data.</text>
</comment>
<reference evidence="2 3" key="1">
    <citation type="journal article" date="2019" name="Int. J. Syst. Evol. Microbiol.">
        <title>The Global Catalogue of Microorganisms (GCM) 10K type strain sequencing project: providing services to taxonomists for standard genome sequencing and annotation.</title>
        <authorList>
            <consortium name="The Broad Institute Genomics Platform"/>
            <consortium name="The Broad Institute Genome Sequencing Center for Infectious Disease"/>
            <person name="Wu L."/>
            <person name="Ma J."/>
        </authorList>
    </citation>
    <scope>NUCLEOTIDE SEQUENCE [LARGE SCALE GENOMIC DNA]</scope>
    <source>
        <strain evidence="2 3">JCM 16259</strain>
    </source>
</reference>
<evidence type="ECO:0000313" key="3">
    <source>
        <dbReference type="Proteomes" id="UP001500730"/>
    </source>
</evidence>
<gene>
    <name evidence="2" type="ORF">GCM10009858_35290</name>
</gene>
<feature type="transmembrane region" description="Helical" evidence="1">
    <location>
        <begin position="50"/>
        <end position="75"/>
    </location>
</feature>